<dbReference type="Pfam" id="PF03099">
    <property type="entry name" value="BPL_LplA_LipB"/>
    <property type="match status" value="1"/>
</dbReference>
<dbReference type="SUPFAM" id="SSF55681">
    <property type="entry name" value="Class II aaRS and biotin synthetases"/>
    <property type="match status" value="1"/>
</dbReference>
<dbReference type="InterPro" id="IPR045864">
    <property type="entry name" value="aa-tRNA-synth_II/BPL/LPL"/>
</dbReference>
<evidence type="ECO:0000256" key="2">
    <source>
        <dbReference type="SAM" id="Coils"/>
    </source>
</evidence>
<proteinExistence type="predicted"/>
<dbReference type="PROSITE" id="PS51733">
    <property type="entry name" value="BPL_LPL_CATALYTIC"/>
    <property type="match status" value="1"/>
</dbReference>
<dbReference type="Proteomes" id="UP001597468">
    <property type="component" value="Unassembled WGS sequence"/>
</dbReference>
<dbReference type="NCBIfam" id="TIGR00121">
    <property type="entry name" value="birA_ligase"/>
    <property type="match status" value="1"/>
</dbReference>
<keyword evidence="1 4" id="KW-0436">Ligase</keyword>
<comment type="caution">
    <text evidence="4">The sequence shown here is derived from an EMBL/GenBank/DDBJ whole genome shotgun (WGS) entry which is preliminary data.</text>
</comment>
<reference evidence="5" key="1">
    <citation type="journal article" date="2019" name="Int. J. Syst. Evol. Microbiol.">
        <title>The Global Catalogue of Microorganisms (GCM) 10K type strain sequencing project: providing services to taxonomists for standard genome sequencing and annotation.</title>
        <authorList>
            <consortium name="The Broad Institute Genomics Platform"/>
            <consortium name="The Broad Institute Genome Sequencing Center for Infectious Disease"/>
            <person name="Wu L."/>
            <person name="Ma J."/>
        </authorList>
    </citation>
    <scope>NUCLEOTIDE SEQUENCE [LARGE SCALE GENOMIC DNA]</scope>
    <source>
        <strain evidence="5">KCTC 42585</strain>
    </source>
</reference>
<dbReference type="EC" id="6.3.4.15" evidence="4"/>
<protein>
    <submittedName>
        <fullName evidence="4">Biotin--[acetyl-CoA-carboxylase] ligase</fullName>
        <ecNumber evidence="4">6.3.4.15</ecNumber>
    </submittedName>
</protein>
<name>A0ABW5IVB2_9FLAO</name>
<evidence type="ECO:0000259" key="3">
    <source>
        <dbReference type="PROSITE" id="PS51733"/>
    </source>
</evidence>
<sequence>MHLIKVNAINSTNSFARELFKENKAVPVTCILAKKQLQGRGQRGTTWESEEGQNLTFSVLYPHPGIPPANQFLLSAAVAAALVQGLQKFGLPKLKVKWPNDILSANNKIAGILIENVITEGQLTASIIGIGLNVNQEQFPHLPAAGSMYTVSGKKYEPQEVLDVLLNELENRLDLLSNQSAAAILQDYKDRLFRFGIPSTFERPDASRFTGIIAGVKASGELIVRTEDDLLQEFDLKEIKLCY</sequence>
<dbReference type="Gene3D" id="3.30.930.10">
    <property type="entry name" value="Bira Bifunctional Protein, Domain 2"/>
    <property type="match status" value="1"/>
</dbReference>
<dbReference type="RefSeq" id="WP_380747857.1">
    <property type="nucleotide sequence ID" value="NZ_JBHULT010000005.1"/>
</dbReference>
<dbReference type="EMBL" id="JBHULT010000005">
    <property type="protein sequence ID" value="MFD2516610.1"/>
    <property type="molecule type" value="Genomic_DNA"/>
</dbReference>
<keyword evidence="5" id="KW-1185">Reference proteome</keyword>
<dbReference type="PANTHER" id="PTHR12835:SF5">
    <property type="entry name" value="BIOTIN--PROTEIN LIGASE"/>
    <property type="match status" value="1"/>
</dbReference>
<feature type="domain" description="BPL/LPL catalytic" evidence="3">
    <location>
        <begin position="1"/>
        <end position="177"/>
    </location>
</feature>
<dbReference type="CDD" id="cd16442">
    <property type="entry name" value="BPL"/>
    <property type="match status" value="1"/>
</dbReference>
<evidence type="ECO:0000256" key="1">
    <source>
        <dbReference type="ARBA" id="ARBA00022598"/>
    </source>
</evidence>
<organism evidence="4 5">
    <name type="scientific">Salinimicrobium flavum</name>
    <dbReference type="NCBI Taxonomy" id="1737065"/>
    <lineage>
        <taxon>Bacteria</taxon>
        <taxon>Pseudomonadati</taxon>
        <taxon>Bacteroidota</taxon>
        <taxon>Flavobacteriia</taxon>
        <taxon>Flavobacteriales</taxon>
        <taxon>Flavobacteriaceae</taxon>
        <taxon>Salinimicrobium</taxon>
    </lineage>
</organism>
<evidence type="ECO:0000313" key="4">
    <source>
        <dbReference type="EMBL" id="MFD2516610.1"/>
    </source>
</evidence>
<dbReference type="InterPro" id="IPR004408">
    <property type="entry name" value="Biotin_CoA_COase_ligase"/>
</dbReference>
<keyword evidence="2" id="KW-0175">Coiled coil</keyword>
<dbReference type="GO" id="GO:0004077">
    <property type="term" value="F:biotin--[biotin carboxyl-carrier protein] ligase activity"/>
    <property type="evidence" value="ECO:0007669"/>
    <property type="project" value="UniProtKB-EC"/>
</dbReference>
<feature type="coiled-coil region" evidence="2">
    <location>
        <begin position="159"/>
        <end position="186"/>
    </location>
</feature>
<evidence type="ECO:0000313" key="5">
    <source>
        <dbReference type="Proteomes" id="UP001597468"/>
    </source>
</evidence>
<accession>A0ABW5IVB2</accession>
<gene>
    <name evidence="4" type="ORF">ACFSTG_01750</name>
</gene>
<dbReference type="PANTHER" id="PTHR12835">
    <property type="entry name" value="BIOTIN PROTEIN LIGASE"/>
    <property type="match status" value="1"/>
</dbReference>
<dbReference type="InterPro" id="IPR004143">
    <property type="entry name" value="BPL_LPL_catalytic"/>
</dbReference>